<organism evidence="1 2">
    <name type="scientific">Tothia fuscella</name>
    <dbReference type="NCBI Taxonomy" id="1048955"/>
    <lineage>
        <taxon>Eukaryota</taxon>
        <taxon>Fungi</taxon>
        <taxon>Dikarya</taxon>
        <taxon>Ascomycota</taxon>
        <taxon>Pezizomycotina</taxon>
        <taxon>Dothideomycetes</taxon>
        <taxon>Pleosporomycetidae</taxon>
        <taxon>Venturiales</taxon>
        <taxon>Cylindrosympodiaceae</taxon>
        <taxon>Tothia</taxon>
    </lineage>
</organism>
<dbReference type="AlphaFoldDB" id="A0A9P4U3Q5"/>
<comment type="caution">
    <text evidence="1">The sequence shown here is derived from an EMBL/GenBank/DDBJ whole genome shotgun (WGS) entry which is preliminary data.</text>
</comment>
<accession>A0A9P4U3Q5</accession>
<keyword evidence="2" id="KW-1185">Reference proteome</keyword>
<sequence>MDEVKPCFIRGQLGPIFAELALEYLRDLLKELEFHCLSRKCQHFPMVISTFAVVFMAVESIQYHSAKDAYHAHYDDGGDAMVHSHRVDGPLLVDKSEGVDALLRFYRACFSGCHAEALLSVSKGKGIAKGDKGGESEGAGDDGTVFVAGLKKAVEKVQYYLKGRSKVSIPAKGGDMTLLFDRLLAKLFLLEG</sequence>
<evidence type="ECO:0000313" key="1">
    <source>
        <dbReference type="EMBL" id="KAF2435187.1"/>
    </source>
</evidence>
<proteinExistence type="predicted"/>
<reference evidence="1" key="1">
    <citation type="journal article" date="2020" name="Stud. Mycol.">
        <title>101 Dothideomycetes genomes: a test case for predicting lifestyles and emergence of pathogens.</title>
        <authorList>
            <person name="Haridas S."/>
            <person name="Albert R."/>
            <person name="Binder M."/>
            <person name="Bloem J."/>
            <person name="Labutti K."/>
            <person name="Salamov A."/>
            <person name="Andreopoulos B."/>
            <person name="Baker S."/>
            <person name="Barry K."/>
            <person name="Bills G."/>
            <person name="Bluhm B."/>
            <person name="Cannon C."/>
            <person name="Castanera R."/>
            <person name="Culley D."/>
            <person name="Daum C."/>
            <person name="Ezra D."/>
            <person name="Gonzalez J."/>
            <person name="Henrissat B."/>
            <person name="Kuo A."/>
            <person name="Liang C."/>
            <person name="Lipzen A."/>
            <person name="Lutzoni F."/>
            <person name="Magnuson J."/>
            <person name="Mondo S."/>
            <person name="Nolan M."/>
            <person name="Ohm R."/>
            <person name="Pangilinan J."/>
            <person name="Park H.-J."/>
            <person name="Ramirez L."/>
            <person name="Alfaro M."/>
            <person name="Sun H."/>
            <person name="Tritt A."/>
            <person name="Yoshinaga Y."/>
            <person name="Zwiers L.-H."/>
            <person name="Turgeon B."/>
            <person name="Goodwin S."/>
            <person name="Spatafora J."/>
            <person name="Crous P."/>
            <person name="Grigoriev I."/>
        </authorList>
    </citation>
    <scope>NUCLEOTIDE SEQUENCE</scope>
    <source>
        <strain evidence="1">CBS 130266</strain>
    </source>
</reference>
<name>A0A9P4U3Q5_9PEZI</name>
<dbReference type="Proteomes" id="UP000800235">
    <property type="component" value="Unassembled WGS sequence"/>
</dbReference>
<dbReference type="EMBL" id="MU007014">
    <property type="protein sequence ID" value="KAF2435187.1"/>
    <property type="molecule type" value="Genomic_DNA"/>
</dbReference>
<dbReference type="OrthoDB" id="3921198at2759"/>
<protein>
    <submittedName>
        <fullName evidence="1">Uncharacterized protein</fullName>
    </submittedName>
</protein>
<gene>
    <name evidence="1" type="ORF">EJ08DRAFT_392655</name>
</gene>
<evidence type="ECO:0000313" key="2">
    <source>
        <dbReference type="Proteomes" id="UP000800235"/>
    </source>
</evidence>